<organism evidence="2 3">
    <name type="scientific">bacterium (Candidatus Blackallbacteria) CG17_big_fil_post_rev_8_21_14_2_50_48_46</name>
    <dbReference type="NCBI Taxonomy" id="2014261"/>
    <lineage>
        <taxon>Bacteria</taxon>
        <taxon>Candidatus Blackallbacteria</taxon>
    </lineage>
</organism>
<accession>A0A2M7FZB4</accession>
<feature type="chain" id="PRO_5014941444" description="DUF4398 domain-containing protein" evidence="1">
    <location>
        <begin position="27"/>
        <end position="455"/>
    </location>
</feature>
<evidence type="ECO:0000256" key="1">
    <source>
        <dbReference type="SAM" id="SignalP"/>
    </source>
</evidence>
<feature type="signal peptide" evidence="1">
    <location>
        <begin position="1"/>
        <end position="26"/>
    </location>
</feature>
<proteinExistence type="predicted"/>
<reference evidence="2 3" key="1">
    <citation type="submission" date="2017-09" db="EMBL/GenBank/DDBJ databases">
        <title>Depth-based differentiation of microbial function through sediment-hosted aquifers and enrichment of novel symbionts in the deep terrestrial subsurface.</title>
        <authorList>
            <person name="Probst A.J."/>
            <person name="Ladd B."/>
            <person name="Jarett J.K."/>
            <person name="Geller-Mcgrath D.E."/>
            <person name="Sieber C.M."/>
            <person name="Emerson J.B."/>
            <person name="Anantharaman K."/>
            <person name="Thomas B.C."/>
            <person name="Malmstrom R."/>
            <person name="Stieglmeier M."/>
            <person name="Klingl A."/>
            <person name="Woyke T."/>
            <person name="Ryan C.M."/>
            <person name="Banfield J.F."/>
        </authorList>
    </citation>
    <scope>NUCLEOTIDE SEQUENCE [LARGE SCALE GENOMIC DNA]</scope>
    <source>
        <strain evidence="2">CG17_big_fil_post_rev_8_21_14_2_50_48_46</strain>
    </source>
</reference>
<keyword evidence="1" id="KW-0732">Signal</keyword>
<dbReference type="AlphaFoldDB" id="A0A2M7FZB4"/>
<sequence length="455" mass="51107">MQRIFQPQKWAKTLPLVAFLSLSVSACSTPLSTDPINTRLNLSALPPIEGPQNVQTAAAQIFSFRIITPVKNVDIFSILQTIKPAGITLRQAALPVSQLKEVQAAKQIIENSAFVDPGTANRLAFDTARFYNWDIEVARQVMVEVVKIYTTHRDLEVAKWRKATEASAQKVIARAKAKQDEITKQDQDLYKRIYNPKPGINDRNTDNPGVKRYIIDSADRLEKNHRAQAEYQRQAKAAQEKYLEELKVKLAEDRKKAELEAKLRDQRVSGLIKTQSIDSEAPFHFYTLHNGDFMIETGSAQALPPVIQLKVDGFELPISIPILAQTHNGRLLVSIDADAQGRPVVRGGMDDSSGGRFDLQAPVFTLKYGENLQQELSFLYPDGKVETLDIGQLSQLSRWDQQPQLLPPRVTQLDPENLRTKLDAFAQISYQFIPVISDLPPDQALDLLQTVQSQF</sequence>
<name>A0A2M7FZB4_9BACT</name>
<evidence type="ECO:0000313" key="2">
    <source>
        <dbReference type="EMBL" id="PIW14746.1"/>
    </source>
</evidence>
<gene>
    <name evidence="2" type="ORF">COW36_20290</name>
</gene>
<dbReference type="PROSITE" id="PS51257">
    <property type="entry name" value="PROKAR_LIPOPROTEIN"/>
    <property type="match status" value="1"/>
</dbReference>
<protein>
    <recommendedName>
        <fullName evidence="4">DUF4398 domain-containing protein</fullName>
    </recommendedName>
</protein>
<comment type="caution">
    <text evidence="2">The sequence shown here is derived from an EMBL/GenBank/DDBJ whole genome shotgun (WGS) entry which is preliminary data.</text>
</comment>
<dbReference type="Proteomes" id="UP000231019">
    <property type="component" value="Unassembled WGS sequence"/>
</dbReference>
<evidence type="ECO:0008006" key="4">
    <source>
        <dbReference type="Google" id="ProtNLM"/>
    </source>
</evidence>
<evidence type="ECO:0000313" key="3">
    <source>
        <dbReference type="Proteomes" id="UP000231019"/>
    </source>
</evidence>
<dbReference type="EMBL" id="PFFQ01000056">
    <property type="protein sequence ID" value="PIW14746.1"/>
    <property type="molecule type" value="Genomic_DNA"/>
</dbReference>